<evidence type="ECO:0000259" key="1">
    <source>
        <dbReference type="PROSITE" id="PS51704"/>
    </source>
</evidence>
<dbReference type="Proteomes" id="UP001595613">
    <property type="component" value="Unassembled WGS sequence"/>
</dbReference>
<dbReference type="InterPro" id="IPR017946">
    <property type="entry name" value="PLC-like_Pdiesterase_TIM-brl"/>
</dbReference>
<dbReference type="Gene3D" id="3.20.20.190">
    <property type="entry name" value="Phosphatidylinositol (PI) phosphodiesterase"/>
    <property type="match status" value="1"/>
</dbReference>
<dbReference type="GO" id="GO:0016787">
    <property type="term" value="F:hydrolase activity"/>
    <property type="evidence" value="ECO:0007669"/>
    <property type="project" value="UniProtKB-KW"/>
</dbReference>
<feature type="domain" description="GP-PDE" evidence="1">
    <location>
        <begin position="2"/>
        <end position="242"/>
    </location>
</feature>
<accession>A0ABV7X065</accession>
<dbReference type="SUPFAM" id="SSF51695">
    <property type="entry name" value="PLC-like phosphodiesterases"/>
    <property type="match status" value="1"/>
</dbReference>
<dbReference type="EMBL" id="JBHRYD010000001">
    <property type="protein sequence ID" value="MFC3703903.1"/>
    <property type="molecule type" value="Genomic_DNA"/>
</dbReference>
<sequence length="244" mass="27240">MVLIVGHRGGRNEWAENSLHGFRELVKLGVDAVEFDVHLTKAGELVVIHDPSLQRTAESEGLVADLALGQRHEVILRNSDGQTIPSLEEVLDVFKDTDIELQVELKADHESVPYVGLEERAIDLLRARKLTERSVLTSFNPLVLETCRRLAPEIRTLSSYDSNSADRMGGIAEGLKRQLEVSDIIAVEKSLLKPHWDLIAGLVPGDRLGAWVPNTEEDIKFWYSKPIRQITTDAPTLAKKLRQG</sequence>
<name>A0ABV7X065_9HYPH</name>
<dbReference type="InterPro" id="IPR030395">
    <property type="entry name" value="GP_PDE_dom"/>
</dbReference>
<reference evidence="3" key="1">
    <citation type="journal article" date="2019" name="Int. J. Syst. Evol. Microbiol.">
        <title>The Global Catalogue of Microorganisms (GCM) 10K type strain sequencing project: providing services to taxonomists for standard genome sequencing and annotation.</title>
        <authorList>
            <consortium name="The Broad Institute Genomics Platform"/>
            <consortium name="The Broad Institute Genome Sequencing Center for Infectious Disease"/>
            <person name="Wu L."/>
            <person name="Ma J."/>
        </authorList>
    </citation>
    <scope>NUCLEOTIDE SEQUENCE [LARGE SCALE GENOMIC DNA]</scope>
    <source>
        <strain evidence="3">KCTC 42281</strain>
    </source>
</reference>
<protein>
    <submittedName>
        <fullName evidence="2">Glycerophosphodiester phosphodiesterase family protein</fullName>
        <ecNumber evidence="2">3.1.4.-</ecNumber>
    </submittedName>
</protein>
<keyword evidence="3" id="KW-1185">Reference proteome</keyword>
<dbReference type="Pfam" id="PF03009">
    <property type="entry name" value="GDPD"/>
    <property type="match status" value="1"/>
</dbReference>
<gene>
    <name evidence="2" type="ORF">ACFOOL_03930</name>
</gene>
<dbReference type="EC" id="3.1.4.-" evidence="2"/>
<dbReference type="RefSeq" id="WP_380095046.1">
    <property type="nucleotide sequence ID" value="NZ_JBHRYD010000001.1"/>
</dbReference>
<organism evidence="2 3">
    <name type="scientific">Devosia honganensis</name>
    <dbReference type="NCBI Taxonomy" id="1610527"/>
    <lineage>
        <taxon>Bacteria</taxon>
        <taxon>Pseudomonadati</taxon>
        <taxon>Pseudomonadota</taxon>
        <taxon>Alphaproteobacteria</taxon>
        <taxon>Hyphomicrobiales</taxon>
        <taxon>Devosiaceae</taxon>
        <taxon>Devosia</taxon>
    </lineage>
</organism>
<keyword evidence="2" id="KW-0378">Hydrolase</keyword>
<dbReference type="PROSITE" id="PS51704">
    <property type="entry name" value="GP_PDE"/>
    <property type="match status" value="1"/>
</dbReference>
<dbReference type="PANTHER" id="PTHR46211:SF14">
    <property type="entry name" value="GLYCEROPHOSPHODIESTER PHOSPHODIESTERASE"/>
    <property type="match status" value="1"/>
</dbReference>
<evidence type="ECO:0000313" key="2">
    <source>
        <dbReference type="EMBL" id="MFC3703903.1"/>
    </source>
</evidence>
<dbReference type="PANTHER" id="PTHR46211">
    <property type="entry name" value="GLYCEROPHOSPHORYL DIESTER PHOSPHODIESTERASE"/>
    <property type="match status" value="1"/>
</dbReference>
<dbReference type="CDD" id="cd08565">
    <property type="entry name" value="GDPD_pAtGDE_like"/>
    <property type="match status" value="1"/>
</dbReference>
<comment type="caution">
    <text evidence="2">The sequence shown here is derived from an EMBL/GenBank/DDBJ whole genome shotgun (WGS) entry which is preliminary data.</text>
</comment>
<proteinExistence type="predicted"/>
<evidence type="ECO:0000313" key="3">
    <source>
        <dbReference type="Proteomes" id="UP001595613"/>
    </source>
</evidence>